<dbReference type="AlphaFoldDB" id="A0A242MGE0"/>
<gene>
    <name evidence="1" type="ORF">PAMC26510_25610</name>
</gene>
<reference evidence="1 2" key="1">
    <citation type="submission" date="2017-03" db="EMBL/GenBank/DDBJ databases">
        <title>Genome analysis of strain PAMC 26510.</title>
        <authorList>
            <person name="Oh H.-M."/>
            <person name="Yang J.-A."/>
        </authorList>
    </citation>
    <scope>NUCLEOTIDE SEQUENCE [LARGE SCALE GENOMIC DNA]</scope>
    <source>
        <strain evidence="1 2">PAMC 26510</strain>
    </source>
</reference>
<protein>
    <recommendedName>
        <fullName evidence="3">Transposase</fullName>
    </recommendedName>
</protein>
<accession>A0A242MGE0</accession>
<name>A0A242MGE0_CABSO</name>
<comment type="caution">
    <text evidence="1">The sequence shown here is derived from an EMBL/GenBank/DDBJ whole genome shotgun (WGS) entry which is preliminary data.</text>
</comment>
<evidence type="ECO:0000313" key="1">
    <source>
        <dbReference type="EMBL" id="OTP70374.1"/>
    </source>
</evidence>
<dbReference type="EMBL" id="NBTY01000141">
    <property type="protein sequence ID" value="OTP70374.1"/>
    <property type="molecule type" value="Genomic_DNA"/>
</dbReference>
<evidence type="ECO:0008006" key="3">
    <source>
        <dbReference type="Google" id="ProtNLM"/>
    </source>
</evidence>
<evidence type="ECO:0000313" key="2">
    <source>
        <dbReference type="Proteomes" id="UP000194546"/>
    </source>
</evidence>
<dbReference type="Proteomes" id="UP000194546">
    <property type="component" value="Unassembled WGS sequence"/>
</dbReference>
<proteinExistence type="predicted"/>
<sequence>MAVRALAGAEPVSALAARHGVSRPLVYRQMHKANAALDDLFSTEQADDQNKVLFSLPFTKRWLEQVTLGLTMIAHASMRGVVEFMRDVLGVSISLGTVHNIHQRAAQRAIAVNDSVELSAIRVGLHDELFQGSQPVLAGIDAASTYCYLLAAVDHRDGDTWAVHLLDLKARGLNPHYTIADAGTGLRAGQKLAWPGTPCHGDVFHICQQFETLVNIWVRIASGVRTEREALEARLANPRRRCQDPLLVAELVPLRQLETRSSQRANDLRTLAQWLERDILSLAGSERATRQELFDFIVDELHQREPEDPSRIGTMRVALQNQRDDLLAFVGVLDDKLTAIARAAAVPDYLIRATCLLHRKPDTSGAFWQGWNRLHAAMGSKFYEVWSAVSQAMQSTPRSSSLVENLNSRLRNCLTLRRHLNGSRAWLGLLQFFFNHRRFMRSRCSERRGKSPREVMTGEDHPHWLTLLGLGALQPGQS</sequence>
<organism evidence="1 2">
    <name type="scientific">Caballeronia sordidicola</name>
    <name type="common">Burkholderia sordidicola</name>
    <dbReference type="NCBI Taxonomy" id="196367"/>
    <lineage>
        <taxon>Bacteria</taxon>
        <taxon>Pseudomonadati</taxon>
        <taxon>Pseudomonadota</taxon>
        <taxon>Betaproteobacteria</taxon>
        <taxon>Burkholderiales</taxon>
        <taxon>Burkholderiaceae</taxon>
        <taxon>Caballeronia</taxon>
    </lineage>
</organism>